<dbReference type="Pfam" id="PF14958">
    <property type="entry name" value="PAAT-like"/>
    <property type="match status" value="1"/>
</dbReference>
<dbReference type="KEGG" id="scac:106083786"/>
<organism evidence="1 2">
    <name type="scientific">Stomoxys calcitrans</name>
    <name type="common">Stable fly</name>
    <name type="synonym">Conops calcitrans</name>
    <dbReference type="NCBI Taxonomy" id="35570"/>
    <lineage>
        <taxon>Eukaryota</taxon>
        <taxon>Metazoa</taxon>
        <taxon>Ecdysozoa</taxon>
        <taxon>Arthropoda</taxon>
        <taxon>Hexapoda</taxon>
        <taxon>Insecta</taxon>
        <taxon>Pterygota</taxon>
        <taxon>Neoptera</taxon>
        <taxon>Endopterygota</taxon>
        <taxon>Diptera</taxon>
        <taxon>Brachycera</taxon>
        <taxon>Muscomorpha</taxon>
        <taxon>Muscoidea</taxon>
        <taxon>Muscidae</taxon>
        <taxon>Stomoxys</taxon>
    </lineage>
</organism>
<dbReference type="PANTHER" id="PTHR14787:SF1">
    <property type="entry name" value="ATPASE PAAT"/>
    <property type="match status" value="1"/>
</dbReference>
<reference evidence="2" key="1">
    <citation type="submission" date="2015-05" db="EMBL/GenBank/DDBJ databases">
        <authorList>
            <person name="Wilson R.K."/>
            <person name="Warren W.C."/>
            <person name="Olafson P."/>
        </authorList>
    </citation>
    <scope>NUCLEOTIDE SEQUENCE [LARGE SCALE GENOMIC DNA]</scope>
    <source>
        <strain evidence="2">USDA</strain>
    </source>
</reference>
<gene>
    <name evidence="1" type="primary">106083786</name>
</gene>
<name>A0A1I8Q7T6_STOCA</name>
<keyword evidence="2" id="KW-1185">Reference proteome</keyword>
<dbReference type="VEuPathDB" id="VectorBase:SCAU014690"/>
<dbReference type="EnsemblMetazoa" id="SCAU014690-RB">
    <property type="protein sequence ID" value="SCAU014690-PB"/>
    <property type="gene ID" value="SCAU014690"/>
</dbReference>
<proteinExistence type="predicted"/>
<dbReference type="Proteomes" id="UP000095300">
    <property type="component" value="Unassembled WGS sequence"/>
</dbReference>
<protein>
    <submittedName>
        <fullName evidence="1">Uncharacterized protein</fullName>
    </submittedName>
</protein>
<dbReference type="AlphaFoldDB" id="A0A1I8Q7T6"/>
<evidence type="ECO:0000313" key="2">
    <source>
        <dbReference type="Proteomes" id="UP000095300"/>
    </source>
</evidence>
<accession>A0A1I8Q7T6</accession>
<dbReference type="InterPro" id="IPR028043">
    <property type="entry name" value="PAAT-like"/>
</dbReference>
<dbReference type="PANTHER" id="PTHR14787">
    <property type="entry name" value="C10ORF188 FAMILY MEMBER"/>
    <property type="match status" value="1"/>
</dbReference>
<reference evidence="1" key="2">
    <citation type="submission" date="2020-05" db="UniProtKB">
        <authorList>
            <consortium name="EnsemblMetazoa"/>
        </authorList>
    </citation>
    <scope>IDENTIFICATION</scope>
    <source>
        <strain evidence="1">USDA</strain>
    </source>
</reference>
<dbReference type="OrthoDB" id="7880149at2759"/>
<sequence>MDPSLVNLASNWTRVGGCPFEEILQVKSADPDVFLRPTLNELLNQDKAILLKKGDCTECFEIHIQLIPEYKIQAISFISNITKVEIFQGKMEEYLKTLYGTLEKEDDDIVDEDFKTYRYDLEVEKSGITDVAIKFLSSADEVCIFGIQVQIAPNPNGITTLVSNCINYDNVQSILQSSNTGSLASEKCTQLLNIFAKSKCPSKFRSESSEKLKAFDMKVVNEASSIQTYIDHRLNKMEERLNEHLTCIEKKQTEIVDCLIKLLEKLESK</sequence>
<evidence type="ECO:0000313" key="1">
    <source>
        <dbReference type="EnsemblMetazoa" id="SCAU014690-PA"/>
    </source>
</evidence>
<dbReference type="EnsemblMetazoa" id="SCAU014690-RA">
    <property type="protein sequence ID" value="SCAU014690-PA"/>
    <property type="gene ID" value="SCAU014690"/>
</dbReference>